<dbReference type="Gene3D" id="2.40.50.90">
    <property type="match status" value="1"/>
</dbReference>
<evidence type="ECO:0000256" key="1">
    <source>
        <dbReference type="SAM" id="Phobius"/>
    </source>
</evidence>
<dbReference type="HOGENOM" id="CLU_1070740_0_0_1"/>
<reference evidence="2 3" key="1">
    <citation type="journal article" date="2013" name="Nature">
        <title>Insights into bilaterian evolution from three spiralian genomes.</title>
        <authorList>
            <person name="Simakov O."/>
            <person name="Marletaz F."/>
            <person name="Cho S.J."/>
            <person name="Edsinger-Gonzales E."/>
            <person name="Havlak P."/>
            <person name="Hellsten U."/>
            <person name="Kuo D.H."/>
            <person name="Larsson T."/>
            <person name="Lv J."/>
            <person name="Arendt D."/>
            <person name="Savage R."/>
            <person name="Osoegawa K."/>
            <person name="de Jong P."/>
            <person name="Grimwood J."/>
            <person name="Chapman J.A."/>
            <person name="Shapiro H."/>
            <person name="Aerts A."/>
            <person name="Otillar R.P."/>
            <person name="Terry A.Y."/>
            <person name="Boore J.L."/>
            <person name="Grigoriev I.V."/>
            <person name="Lindberg D.R."/>
            <person name="Seaver E.C."/>
            <person name="Weisblat D.A."/>
            <person name="Putnam N.H."/>
            <person name="Rokhsar D.S."/>
        </authorList>
    </citation>
    <scope>NUCLEOTIDE SEQUENCE [LARGE SCALE GENOMIC DNA]</scope>
</reference>
<keyword evidence="1" id="KW-1133">Transmembrane helix</keyword>
<dbReference type="GeneID" id="20249529"/>
<evidence type="ECO:0000313" key="2">
    <source>
        <dbReference type="EMBL" id="ESO88823.1"/>
    </source>
</evidence>
<accession>V3ZCL9</accession>
<evidence type="ECO:0008006" key="4">
    <source>
        <dbReference type="Google" id="ProtNLM"/>
    </source>
</evidence>
<dbReference type="AlphaFoldDB" id="V3ZCL9"/>
<feature type="transmembrane region" description="Helical" evidence="1">
    <location>
        <begin position="44"/>
        <end position="67"/>
    </location>
</feature>
<dbReference type="GO" id="GO:0005615">
    <property type="term" value="C:extracellular space"/>
    <property type="evidence" value="ECO:0007669"/>
    <property type="project" value="TreeGrafter"/>
</dbReference>
<dbReference type="InterPro" id="IPR035437">
    <property type="entry name" value="SNase_OB-fold_sf"/>
</dbReference>
<dbReference type="SUPFAM" id="SSF50199">
    <property type="entry name" value="Staphylococcal nuclease"/>
    <property type="match status" value="1"/>
</dbReference>
<gene>
    <name evidence="2" type="ORF">LOTGIDRAFT_234407</name>
</gene>
<evidence type="ECO:0000313" key="3">
    <source>
        <dbReference type="Proteomes" id="UP000030746"/>
    </source>
</evidence>
<proteinExistence type="predicted"/>
<keyword evidence="1" id="KW-0812">Transmembrane</keyword>
<name>V3ZCL9_LOTGI</name>
<dbReference type="OMA" id="THDGKVW"/>
<protein>
    <recommendedName>
        <fullName evidence="4">TNase-like domain-containing protein</fullName>
    </recommendedName>
</protein>
<dbReference type="InterPro" id="IPR042421">
    <property type="entry name" value="C3orf33-like"/>
</dbReference>
<dbReference type="KEGG" id="lgi:LOTGIDRAFT_234407"/>
<organism evidence="2 3">
    <name type="scientific">Lottia gigantea</name>
    <name type="common">Giant owl limpet</name>
    <dbReference type="NCBI Taxonomy" id="225164"/>
    <lineage>
        <taxon>Eukaryota</taxon>
        <taxon>Metazoa</taxon>
        <taxon>Spiralia</taxon>
        <taxon>Lophotrochozoa</taxon>
        <taxon>Mollusca</taxon>
        <taxon>Gastropoda</taxon>
        <taxon>Patellogastropoda</taxon>
        <taxon>Lottioidea</taxon>
        <taxon>Lottiidae</taxon>
        <taxon>Lottia</taxon>
    </lineage>
</organism>
<dbReference type="EMBL" id="KB202620">
    <property type="protein sequence ID" value="ESO88823.1"/>
    <property type="molecule type" value="Genomic_DNA"/>
</dbReference>
<sequence length="260" mass="30117">MALSKEDKQQSGCLHNSDSIIASSKPNRGFILNFIDGHIKEIQWMLYGVGAIAAVLIIRDIYATILLKFKQFKKASEIPDLFIRKNVTLQGKVISVRAEDDISGKIPVLLTKHQQLLRTPSFLKKDANELNYLPVVLAGICSSPSVLSWLDIHVKHQHIWFKMLERGDGRIDSVVSFRKGWRKVRINEELIKKGIGQVYHYDKLPLNKPFESFILKLLKLESHAVHRGTGMWKEDLPDYWTRISKWCKSQCHRMFKKRKR</sequence>
<dbReference type="Proteomes" id="UP000030746">
    <property type="component" value="Unassembled WGS sequence"/>
</dbReference>
<keyword evidence="3" id="KW-1185">Reference proteome</keyword>
<dbReference type="RefSeq" id="XP_009060493.1">
    <property type="nucleotide sequence ID" value="XM_009062245.1"/>
</dbReference>
<dbReference type="OrthoDB" id="6220511at2759"/>
<dbReference type="CTD" id="20249529"/>
<keyword evidence="1" id="KW-0472">Membrane</keyword>
<dbReference type="PANTHER" id="PTHR28434:SF1">
    <property type="entry name" value="PROTEIN C3ORF33"/>
    <property type="match status" value="1"/>
</dbReference>
<dbReference type="PANTHER" id="PTHR28434">
    <property type="entry name" value="PROTEIN C3ORF33"/>
    <property type="match status" value="1"/>
</dbReference>